<dbReference type="Pfam" id="PF00345">
    <property type="entry name" value="PapD_N"/>
    <property type="match status" value="1"/>
</dbReference>
<dbReference type="Proteomes" id="UP000070433">
    <property type="component" value="Chromosome"/>
</dbReference>
<dbReference type="GO" id="GO:0030288">
    <property type="term" value="C:outer membrane-bounded periplasmic space"/>
    <property type="evidence" value="ECO:0007669"/>
    <property type="project" value="InterPro"/>
</dbReference>
<evidence type="ECO:0000313" key="4">
    <source>
        <dbReference type="Proteomes" id="UP000070433"/>
    </source>
</evidence>
<dbReference type="GO" id="GO:0071555">
    <property type="term" value="P:cell wall organization"/>
    <property type="evidence" value="ECO:0007669"/>
    <property type="project" value="InterPro"/>
</dbReference>
<proteinExistence type="predicted"/>
<dbReference type="InterPro" id="IPR013783">
    <property type="entry name" value="Ig-like_fold"/>
</dbReference>
<reference evidence="3 4" key="1">
    <citation type="journal article" date="2014" name="Int. J. Syst. Evol. Microbiol.">
        <title>Ramlibacter solisilvae sp. nov., isolated from forest soil, and emended description of the genus Ramlibacter.</title>
        <authorList>
            <person name="Lee H.J."/>
            <person name="Lee S.H."/>
            <person name="Lee S.S."/>
            <person name="Lee J.S."/>
            <person name="Kim Y."/>
            <person name="Kim S.C."/>
            <person name="Jeon C.O."/>
        </authorList>
    </citation>
    <scope>NUCLEOTIDE SEQUENCE [LARGE SCALE GENOMIC DNA]</scope>
    <source>
        <strain evidence="3 4">5-10</strain>
    </source>
</reference>
<evidence type="ECO:0000313" key="3">
    <source>
        <dbReference type="EMBL" id="AMO22881.1"/>
    </source>
</evidence>
<sequence>MNPILRAALLALCVATAAPVALAAEFTVTPVRIFMTPRDRAVAVTITNDSSDEIVMQAELYSWKQSPDGVDQLELTDDVVLSPPILKVPGKSRQVVRLARLTPPPAGQEQTYRLIVREVPEAKPQDKLSVQLALAFSLPVFITPPGAKRSLACEIQRSAPDAVLATCENAGRAYAQVRTFELQGGNSEKLAARENGGYILPGVKRSFELKRAAGKIPGGAVTLQVALDDGTTQSFEGKLLE</sequence>
<dbReference type="InterPro" id="IPR008962">
    <property type="entry name" value="PapD-like_sf"/>
</dbReference>
<feature type="signal peptide" evidence="1">
    <location>
        <begin position="1"/>
        <end position="23"/>
    </location>
</feature>
<dbReference type="PANTHER" id="PTHR30251:SF4">
    <property type="entry name" value="SLR1668 PROTEIN"/>
    <property type="match status" value="1"/>
</dbReference>
<dbReference type="InterPro" id="IPR050643">
    <property type="entry name" value="Periplasmic_pilus_chap"/>
</dbReference>
<feature type="domain" description="Pili assembly chaperone N-terminal" evidence="2">
    <location>
        <begin position="26"/>
        <end position="146"/>
    </location>
</feature>
<keyword evidence="1" id="KW-0732">Signal</keyword>
<dbReference type="EMBL" id="CP010951">
    <property type="protein sequence ID" value="AMO22881.1"/>
    <property type="molecule type" value="Genomic_DNA"/>
</dbReference>
<name>A0A127JSC7_9BURK</name>
<feature type="chain" id="PRO_5007449632" description="Pili assembly chaperone N-terminal domain-containing protein" evidence="1">
    <location>
        <begin position="24"/>
        <end position="241"/>
    </location>
</feature>
<dbReference type="SUPFAM" id="SSF49354">
    <property type="entry name" value="PapD-like"/>
    <property type="match status" value="1"/>
</dbReference>
<evidence type="ECO:0000259" key="2">
    <source>
        <dbReference type="Pfam" id="PF00345"/>
    </source>
</evidence>
<dbReference type="RefSeq" id="WP_061497922.1">
    <property type="nucleotide sequence ID" value="NZ_CP010951.1"/>
</dbReference>
<dbReference type="OrthoDB" id="13185at2"/>
<dbReference type="AlphaFoldDB" id="A0A127JSC7"/>
<protein>
    <recommendedName>
        <fullName evidence="2">Pili assembly chaperone N-terminal domain-containing protein</fullName>
    </recommendedName>
</protein>
<evidence type="ECO:0000256" key="1">
    <source>
        <dbReference type="SAM" id="SignalP"/>
    </source>
</evidence>
<accession>A0A127JSC7</accession>
<dbReference type="Gene3D" id="2.60.40.10">
    <property type="entry name" value="Immunoglobulins"/>
    <property type="match status" value="1"/>
</dbReference>
<dbReference type="InterPro" id="IPR016147">
    <property type="entry name" value="Pili_assmbl_chaperone_N"/>
</dbReference>
<gene>
    <name evidence="3" type="ORF">UC35_08235</name>
</gene>
<keyword evidence="4" id="KW-1185">Reference proteome</keyword>
<organism evidence="3 4">
    <name type="scientific">Ramlibacter tataouinensis</name>
    <dbReference type="NCBI Taxonomy" id="94132"/>
    <lineage>
        <taxon>Bacteria</taxon>
        <taxon>Pseudomonadati</taxon>
        <taxon>Pseudomonadota</taxon>
        <taxon>Betaproteobacteria</taxon>
        <taxon>Burkholderiales</taxon>
        <taxon>Comamonadaceae</taxon>
        <taxon>Ramlibacter</taxon>
    </lineage>
</organism>
<dbReference type="PANTHER" id="PTHR30251">
    <property type="entry name" value="PILUS ASSEMBLY CHAPERONE"/>
    <property type="match status" value="1"/>
</dbReference>